<evidence type="ECO:0000256" key="7">
    <source>
        <dbReference type="ARBA" id="ARBA00023180"/>
    </source>
</evidence>
<keyword evidence="3" id="KW-0812">Transmembrane</keyword>
<dbReference type="PANTHER" id="PTHR27009">
    <property type="entry name" value="RUST RESISTANCE KINASE LR10-RELATED"/>
    <property type="match status" value="1"/>
</dbReference>
<evidence type="ECO:0000256" key="1">
    <source>
        <dbReference type="ARBA" id="ARBA00004479"/>
    </source>
</evidence>
<evidence type="ECO:0000256" key="3">
    <source>
        <dbReference type="ARBA" id="ARBA00022692"/>
    </source>
</evidence>
<comment type="subcellular location">
    <subcellularLocation>
        <location evidence="1">Membrane</location>
        <topology evidence="1">Single-pass type I membrane protein</topology>
    </subcellularLocation>
</comment>
<keyword evidence="4" id="KW-0732">Signal</keyword>
<dbReference type="Proteomes" id="UP001459277">
    <property type="component" value="Unassembled WGS sequence"/>
</dbReference>
<keyword evidence="2" id="KW-0723">Serine/threonine-protein kinase</keyword>
<evidence type="ECO:0000256" key="2">
    <source>
        <dbReference type="ARBA" id="ARBA00022527"/>
    </source>
</evidence>
<keyword evidence="6" id="KW-0472">Membrane</keyword>
<evidence type="ECO:0008006" key="10">
    <source>
        <dbReference type="Google" id="ProtNLM"/>
    </source>
</evidence>
<keyword evidence="2" id="KW-0418">Kinase</keyword>
<dbReference type="InterPro" id="IPR011009">
    <property type="entry name" value="Kinase-like_dom_sf"/>
</dbReference>
<evidence type="ECO:0000256" key="5">
    <source>
        <dbReference type="ARBA" id="ARBA00022989"/>
    </source>
</evidence>
<keyword evidence="5" id="KW-1133">Transmembrane helix</keyword>
<name>A0AAW2DUZ8_9ROSI</name>
<dbReference type="SUPFAM" id="SSF56112">
    <property type="entry name" value="Protein kinase-like (PK-like)"/>
    <property type="match status" value="1"/>
</dbReference>
<evidence type="ECO:0000313" key="9">
    <source>
        <dbReference type="Proteomes" id="UP001459277"/>
    </source>
</evidence>
<proteinExistence type="predicted"/>
<keyword evidence="9" id="KW-1185">Reference proteome</keyword>
<evidence type="ECO:0000256" key="4">
    <source>
        <dbReference type="ARBA" id="ARBA00022729"/>
    </source>
</evidence>
<evidence type="ECO:0000256" key="6">
    <source>
        <dbReference type="ARBA" id="ARBA00023136"/>
    </source>
</evidence>
<comment type="caution">
    <text evidence="8">The sequence shown here is derived from an EMBL/GenBank/DDBJ whole genome shotgun (WGS) entry which is preliminary data.</text>
</comment>
<dbReference type="Gene3D" id="1.10.510.10">
    <property type="entry name" value="Transferase(Phosphotransferase) domain 1"/>
    <property type="match status" value="1"/>
</dbReference>
<dbReference type="InterPro" id="IPR045874">
    <property type="entry name" value="LRK10/LRL21-25-like"/>
</dbReference>
<gene>
    <name evidence="8" type="ORF">SO802_000338</name>
</gene>
<keyword evidence="2" id="KW-0808">Transferase</keyword>
<evidence type="ECO:0000313" key="8">
    <source>
        <dbReference type="EMBL" id="KAL0013269.1"/>
    </source>
</evidence>
<sequence>MWMPYPITHKCDVYSFGMLLFEIIGKRKNLDVSLPESQEWFPMLVWNKFDHGELGELSIVCGIEEKHRETAERMMKVAFWCVQYRPDSRPLMSAVVKMLEGAVEVPTPLNPFQHLLVVNPRDNANSNPTLTDSTFDSEYSSQMSFVGATPVTRKYEIEIACT</sequence>
<reference evidence="8 9" key="1">
    <citation type="submission" date="2024-01" db="EMBL/GenBank/DDBJ databases">
        <title>A telomere-to-telomere, gap-free genome of sweet tea (Lithocarpus litseifolius).</title>
        <authorList>
            <person name="Zhou J."/>
        </authorList>
    </citation>
    <scope>NUCLEOTIDE SEQUENCE [LARGE SCALE GENOMIC DNA]</scope>
    <source>
        <strain evidence="8">Zhou-2022a</strain>
        <tissue evidence="8">Leaf</tissue>
    </source>
</reference>
<protein>
    <recommendedName>
        <fullName evidence="10">Protein kinase domain-containing protein</fullName>
    </recommendedName>
</protein>
<organism evidence="8 9">
    <name type="scientific">Lithocarpus litseifolius</name>
    <dbReference type="NCBI Taxonomy" id="425828"/>
    <lineage>
        <taxon>Eukaryota</taxon>
        <taxon>Viridiplantae</taxon>
        <taxon>Streptophyta</taxon>
        <taxon>Embryophyta</taxon>
        <taxon>Tracheophyta</taxon>
        <taxon>Spermatophyta</taxon>
        <taxon>Magnoliopsida</taxon>
        <taxon>eudicotyledons</taxon>
        <taxon>Gunneridae</taxon>
        <taxon>Pentapetalae</taxon>
        <taxon>rosids</taxon>
        <taxon>fabids</taxon>
        <taxon>Fagales</taxon>
        <taxon>Fagaceae</taxon>
        <taxon>Lithocarpus</taxon>
    </lineage>
</organism>
<dbReference type="AlphaFoldDB" id="A0AAW2DUZ8"/>
<dbReference type="GO" id="GO:0004674">
    <property type="term" value="F:protein serine/threonine kinase activity"/>
    <property type="evidence" value="ECO:0007669"/>
    <property type="project" value="UniProtKB-KW"/>
</dbReference>
<dbReference type="EMBL" id="JAZDWU010000001">
    <property type="protein sequence ID" value="KAL0013269.1"/>
    <property type="molecule type" value="Genomic_DNA"/>
</dbReference>
<dbReference type="GO" id="GO:0016020">
    <property type="term" value="C:membrane"/>
    <property type="evidence" value="ECO:0007669"/>
    <property type="project" value="UniProtKB-SubCell"/>
</dbReference>
<keyword evidence="7" id="KW-0325">Glycoprotein</keyword>
<accession>A0AAW2DUZ8</accession>